<gene>
    <name evidence="2" type="ORF">ACFSJS_07185</name>
</gene>
<dbReference type="Proteomes" id="UP001597365">
    <property type="component" value="Unassembled WGS sequence"/>
</dbReference>
<evidence type="ECO:0000313" key="2">
    <source>
        <dbReference type="EMBL" id="MFD1829444.1"/>
    </source>
</evidence>
<accession>A0ABW4PGN9</accession>
<proteinExistence type="predicted"/>
<feature type="compositionally biased region" description="Basic residues" evidence="1">
    <location>
        <begin position="40"/>
        <end position="53"/>
    </location>
</feature>
<sequence length="53" mass="5862">MPGILSKIAMFARSPQGRRLTQQAKRAASDPRKRAEAKRALGRLRGRGGHGHR</sequence>
<feature type="region of interest" description="Disordered" evidence="1">
    <location>
        <begin position="12"/>
        <end position="53"/>
    </location>
</feature>
<evidence type="ECO:0000256" key="1">
    <source>
        <dbReference type="SAM" id="MobiDB-lite"/>
    </source>
</evidence>
<keyword evidence="3" id="KW-1185">Reference proteome</keyword>
<organism evidence="2 3">
    <name type="scientific">Streptomyces desertarenae</name>
    <dbReference type="NCBI Taxonomy" id="2666184"/>
    <lineage>
        <taxon>Bacteria</taxon>
        <taxon>Bacillati</taxon>
        <taxon>Actinomycetota</taxon>
        <taxon>Actinomycetes</taxon>
        <taxon>Kitasatosporales</taxon>
        <taxon>Streptomycetaceae</taxon>
        <taxon>Streptomyces</taxon>
    </lineage>
</organism>
<feature type="compositionally biased region" description="Basic and acidic residues" evidence="1">
    <location>
        <begin position="27"/>
        <end position="39"/>
    </location>
</feature>
<dbReference type="RefSeq" id="WP_380898349.1">
    <property type="nucleotide sequence ID" value="NZ_JBHUFU010000003.1"/>
</dbReference>
<protein>
    <submittedName>
        <fullName evidence="2">Uncharacterized protein</fullName>
    </submittedName>
</protein>
<name>A0ABW4PGN9_9ACTN</name>
<dbReference type="EMBL" id="JBHUFU010000003">
    <property type="protein sequence ID" value="MFD1829444.1"/>
    <property type="molecule type" value="Genomic_DNA"/>
</dbReference>
<reference evidence="3" key="1">
    <citation type="journal article" date="2019" name="Int. J. Syst. Evol. Microbiol.">
        <title>The Global Catalogue of Microorganisms (GCM) 10K type strain sequencing project: providing services to taxonomists for standard genome sequencing and annotation.</title>
        <authorList>
            <consortium name="The Broad Institute Genomics Platform"/>
            <consortium name="The Broad Institute Genome Sequencing Center for Infectious Disease"/>
            <person name="Wu L."/>
            <person name="Ma J."/>
        </authorList>
    </citation>
    <scope>NUCLEOTIDE SEQUENCE [LARGE SCALE GENOMIC DNA]</scope>
    <source>
        <strain evidence="3">CGMCC 4.7455</strain>
    </source>
</reference>
<comment type="caution">
    <text evidence="2">The sequence shown here is derived from an EMBL/GenBank/DDBJ whole genome shotgun (WGS) entry which is preliminary data.</text>
</comment>
<evidence type="ECO:0000313" key="3">
    <source>
        <dbReference type="Proteomes" id="UP001597365"/>
    </source>
</evidence>